<keyword evidence="2" id="KW-1185">Reference proteome</keyword>
<sequence length="102" mass="11565">MQSYAIVLRRREGSELTLEDLALHADVHPALISQFIEFGLITPIRRNEIELLFDPAAAPRLRKIVRLRRSLGINLAGISVVLDLLDKLSLVQLENEALRRRG</sequence>
<evidence type="ECO:0000313" key="2">
    <source>
        <dbReference type="Proteomes" id="UP000290253"/>
    </source>
</evidence>
<accession>A0A4Q1S750</accession>
<dbReference type="RefSeq" id="WP_129210174.1">
    <property type="nucleotide sequence ID" value="NZ_BMGU01000006.1"/>
</dbReference>
<protein>
    <submittedName>
        <fullName evidence="1">MerR family transcriptional regulator</fullName>
    </submittedName>
</protein>
<dbReference type="SUPFAM" id="SSF46955">
    <property type="entry name" value="Putative DNA-binding domain"/>
    <property type="match status" value="1"/>
</dbReference>
<dbReference type="AlphaFoldDB" id="A0A4Q1S750"/>
<name>A0A4Q1S750_9BACT</name>
<gene>
    <name evidence="1" type="ORF">ESZ00_19930</name>
</gene>
<dbReference type="InterPro" id="IPR009061">
    <property type="entry name" value="DNA-bd_dom_put_sf"/>
</dbReference>
<proteinExistence type="predicted"/>
<organism evidence="1 2">
    <name type="scientific">Silvibacterium dinghuense</name>
    <dbReference type="NCBI Taxonomy" id="1560006"/>
    <lineage>
        <taxon>Bacteria</taxon>
        <taxon>Pseudomonadati</taxon>
        <taxon>Acidobacteriota</taxon>
        <taxon>Terriglobia</taxon>
        <taxon>Terriglobales</taxon>
        <taxon>Acidobacteriaceae</taxon>
        <taxon>Silvibacterium</taxon>
    </lineage>
</organism>
<evidence type="ECO:0000313" key="1">
    <source>
        <dbReference type="EMBL" id="RXS92801.1"/>
    </source>
</evidence>
<dbReference type="Gene3D" id="1.10.1660.10">
    <property type="match status" value="1"/>
</dbReference>
<dbReference type="Pfam" id="PF13591">
    <property type="entry name" value="MerR_2"/>
    <property type="match status" value="1"/>
</dbReference>
<dbReference type="OrthoDB" id="5526358at2"/>
<comment type="caution">
    <text evidence="1">The sequence shown here is derived from an EMBL/GenBank/DDBJ whole genome shotgun (WGS) entry which is preliminary data.</text>
</comment>
<reference evidence="1 2" key="1">
    <citation type="journal article" date="2016" name="Int. J. Syst. Evol. Microbiol.">
        <title>Acidipila dinghuensis sp. nov., an acidobacterium isolated from forest soil.</title>
        <authorList>
            <person name="Jiang Y.W."/>
            <person name="Wang J."/>
            <person name="Chen M.H."/>
            <person name="Lv Y.Y."/>
            <person name="Qiu L.H."/>
        </authorList>
    </citation>
    <scope>NUCLEOTIDE SEQUENCE [LARGE SCALE GENOMIC DNA]</scope>
    <source>
        <strain evidence="1 2">DHOF10</strain>
    </source>
</reference>
<dbReference type="Proteomes" id="UP000290253">
    <property type="component" value="Unassembled WGS sequence"/>
</dbReference>
<dbReference type="EMBL" id="SDMK01000007">
    <property type="protein sequence ID" value="RXS92801.1"/>
    <property type="molecule type" value="Genomic_DNA"/>
</dbReference>